<accession>A0A4Y7M600</accession>
<keyword evidence="4" id="KW-0597">Phosphoprotein</keyword>
<dbReference type="GO" id="GO:0035097">
    <property type="term" value="C:histone methyltransferase complex"/>
    <property type="evidence" value="ECO:0007669"/>
    <property type="project" value="TreeGrafter"/>
</dbReference>
<keyword evidence="5" id="KW-0156">Chromatin regulator</keyword>
<evidence type="ECO:0000256" key="3">
    <source>
        <dbReference type="ARBA" id="ARBA00022491"/>
    </source>
</evidence>
<evidence type="ECO:0000256" key="10">
    <source>
        <dbReference type="SAM" id="MobiDB-lite"/>
    </source>
</evidence>
<dbReference type="Pfam" id="PF05053">
    <property type="entry name" value="Menin"/>
    <property type="match status" value="2"/>
</dbReference>
<dbReference type="AlphaFoldDB" id="A0A4Y7M600"/>
<evidence type="ECO:0000256" key="8">
    <source>
        <dbReference type="ARBA" id="ARBA00023163"/>
    </source>
</evidence>
<proteinExistence type="evidence at transcript level"/>
<dbReference type="PANTHER" id="PTHR12693">
    <property type="entry name" value="MENIN"/>
    <property type="match status" value="1"/>
</dbReference>
<dbReference type="GO" id="GO:0000403">
    <property type="term" value="F:Y-form DNA binding"/>
    <property type="evidence" value="ECO:0007669"/>
    <property type="project" value="TreeGrafter"/>
</dbReference>
<dbReference type="GO" id="GO:0000785">
    <property type="term" value="C:chromatin"/>
    <property type="evidence" value="ECO:0007669"/>
    <property type="project" value="TreeGrafter"/>
</dbReference>
<keyword evidence="3" id="KW-0678">Repressor</keyword>
<dbReference type="GO" id="GO:0006325">
    <property type="term" value="P:chromatin organization"/>
    <property type="evidence" value="ECO:0007669"/>
    <property type="project" value="UniProtKB-KW"/>
</dbReference>
<dbReference type="GO" id="GO:0045786">
    <property type="term" value="P:negative regulation of cell cycle"/>
    <property type="evidence" value="ECO:0007669"/>
    <property type="project" value="TreeGrafter"/>
</dbReference>
<keyword evidence="7" id="KW-0238">DNA-binding</keyword>
<keyword evidence="6" id="KW-0805">Transcription regulation</keyword>
<gene>
    <name evidence="11" type="primary">EOG090X0424</name>
</gene>
<keyword evidence="8" id="KW-0804">Transcription</keyword>
<evidence type="ECO:0000313" key="11">
    <source>
        <dbReference type="EMBL" id="SVE75045.1"/>
    </source>
</evidence>
<dbReference type="EMBL" id="LR005426">
    <property type="protein sequence ID" value="SVE75045.1"/>
    <property type="molecule type" value="mRNA"/>
</dbReference>
<dbReference type="GO" id="GO:0003682">
    <property type="term" value="F:chromatin binding"/>
    <property type="evidence" value="ECO:0007669"/>
    <property type="project" value="TreeGrafter"/>
</dbReference>
<evidence type="ECO:0000256" key="2">
    <source>
        <dbReference type="ARBA" id="ARBA00021162"/>
    </source>
</evidence>
<name>A0A4Y7M600_9CRUS</name>
<evidence type="ECO:0000256" key="5">
    <source>
        <dbReference type="ARBA" id="ARBA00022853"/>
    </source>
</evidence>
<feature type="compositionally biased region" description="Basic and acidic residues" evidence="10">
    <location>
        <begin position="599"/>
        <end position="615"/>
    </location>
</feature>
<evidence type="ECO:0000256" key="4">
    <source>
        <dbReference type="ARBA" id="ARBA00022553"/>
    </source>
</evidence>
<evidence type="ECO:0000256" key="7">
    <source>
        <dbReference type="ARBA" id="ARBA00023125"/>
    </source>
</evidence>
<dbReference type="GO" id="GO:0000976">
    <property type="term" value="F:transcription cis-regulatory region binding"/>
    <property type="evidence" value="ECO:0007669"/>
    <property type="project" value="TreeGrafter"/>
</dbReference>
<dbReference type="InterPro" id="IPR007747">
    <property type="entry name" value="Menin"/>
</dbReference>
<dbReference type="GO" id="GO:0006357">
    <property type="term" value="P:regulation of transcription by RNA polymerase II"/>
    <property type="evidence" value="ECO:0007669"/>
    <property type="project" value="TreeGrafter"/>
</dbReference>
<evidence type="ECO:0000256" key="6">
    <source>
        <dbReference type="ARBA" id="ARBA00023015"/>
    </source>
</evidence>
<evidence type="ECO:0000256" key="9">
    <source>
        <dbReference type="ARBA" id="ARBA00023242"/>
    </source>
</evidence>
<organism evidence="11">
    <name type="scientific">Daphnia dolichocephala</name>
    <dbReference type="NCBI Taxonomy" id="2282166"/>
    <lineage>
        <taxon>Eukaryota</taxon>
        <taxon>Metazoa</taxon>
        <taxon>Ecdysozoa</taxon>
        <taxon>Arthropoda</taxon>
        <taxon>Crustacea</taxon>
        <taxon>Branchiopoda</taxon>
        <taxon>Diplostraca</taxon>
        <taxon>Cladocera</taxon>
        <taxon>Anomopoda</taxon>
        <taxon>Daphniidae</taxon>
        <taxon>Daphnia</taxon>
    </lineage>
</organism>
<dbReference type="CDD" id="cd14456">
    <property type="entry name" value="Menin"/>
    <property type="match status" value="1"/>
</dbReference>
<feature type="region of interest" description="Disordered" evidence="10">
    <location>
        <begin position="597"/>
        <end position="625"/>
    </location>
</feature>
<dbReference type="PANTHER" id="PTHR12693:SF3">
    <property type="entry name" value="MENIN"/>
    <property type="match status" value="1"/>
</dbReference>
<comment type="subcellular location">
    <subcellularLocation>
        <location evidence="1">Nucleus</location>
    </subcellularLocation>
</comment>
<protein>
    <recommendedName>
        <fullName evidence="2">Menin</fullName>
    </recommendedName>
</protein>
<reference evidence="11" key="1">
    <citation type="submission" date="2018-08" db="EMBL/GenBank/DDBJ databases">
        <authorList>
            <person name="Cornetti L."/>
        </authorList>
    </citation>
    <scope>NUCLEOTIDE SEQUENCE</scope>
    <source>
        <strain evidence="11">ZA-DOLI</strain>
    </source>
</reference>
<dbReference type="GO" id="GO:0008285">
    <property type="term" value="P:negative regulation of cell population proliferation"/>
    <property type="evidence" value="ECO:0007669"/>
    <property type="project" value="TreeGrafter"/>
</dbReference>
<keyword evidence="9" id="KW-0539">Nucleus</keyword>
<evidence type="ECO:0000256" key="1">
    <source>
        <dbReference type="ARBA" id="ARBA00004123"/>
    </source>
</evidence>
<sequence>MGRRNMDALSEEERRLFPLKTVASVVSLFDSILRRTTEPDLALLSIIVGCIENTLTCNQQILSGTKSTVLTASVEEPSEKLLAIPPVRREDDFPEIEWPTVEALYVKFRAVIKSSVDLTQYGCPEFATREVVKKVSDVIWNTLTRSYYKDRAHLQSLYSYLTGNKLDCFGVALAVVAGCQVLGFEDVHLALSEDHAWVMFGQDGKETAEVTWHGKGNEDKRGQPVDAGIQARSWLYVSGNPVVCSRFTEVASLVSSVNPSITATTDSLEVASLQQSLLWVLYDAGHLARYPMALGNLADLEELSPTPGRCHCGQLFSQAIEVARRCYGNNHVYPYTYQGGYFYRNRMYKEALESWANAADAIRSYNYSREDEEIYKEFLEIANELIPFVMKVEGSGHSARSILKDSECFAHLLRFYDGICQWEEGSCTPVLHIGWAKPLVNTISKFDSQVRRHVVISCSEMTEEDTPAMKLPAKEPEKEELRIDSHVGGKTAEQKARLGSTVLAALTDLCGRTVLSPAFFLGPDMKTGSYTQAIHSLNISGTAASVDSPAKMMNKPKLYLRSHKMAGLKDLLLSEKLNTHAISLQLTAQSQVQLGGRKLRGEEAKDAKQEGRDANLSRPKRTRKE</sequence>